<dbReference type="InterPro" id="IPR005835">
    <property type="entry name" value="NTP_transferase_dom"/>
</dbReference>
<keyword evidence="6" id="KW-0067">ATP-binding</keyword>
<feature type="domain" description="Glucose-1-phosphate adenylyltransferase/Bifunctional protein GlmU-like C-terminal hexapeptide" evidence="10">
    <location>
        <begin position="294"/>
        <end position="364"/>
    </location>
</feature>
<evidence type="ECO:0000259" key="10">
    <source>
        <dbReference type="Pfam" id="PF24894"/>
    </source>
</evidence>
<evidence type="ECO:0000256" key="4">
    <source>
        <dbReference type="ARBA" id="ARBA00022695"/>
    </source>
</evidence>
<dbReference type="SUPFAM" id="SSF51161">
    <property type="entry name" value="Trimeric LpxA-like enzymes"/>
    <property type="match status" value="1"/>
</dbReference>
<proteinExistence type="inferred from homology"/>
<evidence type="ECO:0000259" key="9">
    <source>
        <dbReference type="Pfam" id="PF00483"/>
    </source>
</evidence>
<evidence type="ECO:0000256" key="1">
    <source>
        <dbReference type="ARBA" id="ARBA00010443"/>
    </source>
</evidence>
<dbReference type="InterPro" id="IPR011004">
    <property type="entry name" value="Trimer_LpxA-like_sf"/>
</dbReference>
<evidence type="ECO:0000256" key="7">
    <source>
        <dbReference type="ARBA" id="ARBA00023056"/>
    </source>
</evidence>
<dbReference type="InterPro" id="IPR056818">
    <property type="entry name" value="GlmU/GlgC-like_hexapep"/>
</dbReference>
<organism evidence="11 12">
    <name type="scientific">Nakamurella flavida</name>
    <dbReference type="NCBI Taxonomy" id="363630"/>
    <lineage>
        <taxon>Bacteria</taxon>
        <taxon>Bacillati</taxon>
        <taxon>Actinomycetota</taxon>
        <taxon>Actinomycetes</taxon>
        <taxon>Nakamurellales</taxon>
        <taxon>Nakamurellaceae</taxon>
        <taxon>Nakamurella</taxon>
    </lineage>
</organism>
<dbReference type="InterPro" id="IPR005836">
    <property type="entry name" value="ADP_Glu_pyroP_CS"/>
</dbReference>
<keyword evidence="8" id="KW-0119">Carbohydrate metabolism</keyword>
<evidence type="ECO:0000313" key="11">
    <source>
        <dbReference type="EMBL" id="MBM9475207.1"/>
    </source>
</evidence>
<protein>
    <submittedName>
        <fullName evidence="11">NTP transferase domain-containing protein</fullName>
    </submittedName>
</protein>
<evidence type="ECO:0000256" key="8">
    <source>
        <dbReference type="ARBA" id="ARBA00023277"/>
    </source>
</evidence>
<dbReference type="GO" id="GO:0008878">
    <property type="term" value="F:glucose-1-phosphate adenylyltransferase activity"/>
    <property type="evidence" value="ECO:0007669"/>
    <property type="project" value="InterPro"/>
</dbReference>
<keyword evidence="7" id="KW-0320">Glycogen biosynthesis</keyword>
<dbReference type="Gene3D" id="3.90.550.10">
    <property type="entry name" value="Spore Coat Polysaccharide Biosynthesis Protein SpsA, Chain A"/>
    <property type="match status" value="1"/>
</dbReference>
<evidence type="ECO:0000256" key="2">
    <source>
        <dbReference type="ARBA" id="ARBA00022600"/>
    </source>
</evidence>
<reference evidence="11" key="1">
    <citation type="submission" date="2021-01" db="EMBL/GenBank/DDBJ databases">
        <title>KCTC 19127 draft genome.</title>
        <authorList>
            <person name="An D."/>
        </authorList>
    </citation>
    <scope>NUCLEOTIDE SEQUENCE</scope>
    <source>
        <strain evidence="11">KCTC 19127</strain>
    </source>
</reference>
<dbReference type="EMBL" id="JAERWL010000002">
    <property type="protein sequence ID" value="MBM9475207.1"/>
    <property type="molecule type" value="Genomic_DNA"/>
</dbReference>
<keyword evidence="3 11" id="KW-0808">Transferase</keyword>
<keyword evidence="4" id="KW-0548">Nucleotidyltransferase</keyword>
<evidence type="ECO:0000256" key="5">
    <source>
        <dbReference type="ARBA" id="ARBA00022741"/>
    </source>
</evidence>
<dbReference type="Pfam" id="PF00483">
    <property type="entry name" value="NTP_transferase"/>
    <property type="match status" value="1"/>
</dbReference>
<comment type="similarity">
    <text evidence="1">Belongs to the bacterial/plant glucose-1-phosphate adenylyltransferase family.</text>
</comment>
<dbReference type="GO" id="GO:0005978">
    <property type="term" value="P:glycogen biosynthetic process"/>
    <property type="evidence" value="ECO:0007669"/>
    <property type="project" value="UniProtKB-KW"/>
</dbReference>
<accession>A0A938YG01</accession>
<dbReference type="AlphaFoldDB" id="A0A938YG01"/>
<dbReference type="InterPro" id="IPR029044">
    <property type="entry name" value="Nucleotide-diphossugar_trans"/>
</dbReference>
<name>A0A938YG01_9ACTN</name>
<keyword evidence="5" id="KW-0547">Nucleotide-binding</keyword>
<keyword evidence="12" id="KW-1185">Reference proteome</keyword>
<gene>
    <name evidence="11" type="ORF">JL107_01990</name>
</gene>
<dbReference type="RefSeq" id="WP_205255347.1">
    <property type="nucleotide sequence ID" value="NZ_BAAAPV010000001.1"/>
</dbReference>
<dbReference type="PANTHER" id="PTHR43523">
    <property type="entry name" value="GLUCOSE-1-PHOSPHATE ADENYLYLTRANSFERASE-RELATED"/>
    <property type="match status" value="1"/>
</dbReference>
<evidence type="ECO:0000313" key="12">
    <source>
        <dbReference type="Proteomes" id="UP000663801"/>
    </source>
</evidence>
<dbReference type="InterPro" id="IPR011831">
    <property type="entry name" value="ADP-Glc_PPase"/>
</dbReference>
<comment type="caution">
    <text evidence="11">The sequence shown here is derived from an EMBL/GenBank/DDBJ whole genome shotgun (WGS) entry which is preliminary data.</text>
</comment>
<evidence type="ECO:0000256" key="6">
    <source>
        <dbReference type="ARBA" id="ARBA00022840"/>
    </source>
</evidence>
<dbReference type="Pfam" id="PF24894">
    <property type="entry name" value="Hexapep_GlmU"/>
    <property type="match status" value="1"/>
</dbReference>
<feature type="domain" description="Nucleotidyl transferase" evidence="9">
    <location>
        <begin position="10"/>
        <end position="260"/>
    </location>
</feature>
<evidence type="ECO:0000256" key="3">
    <source>
        <dbReference type="ARBA" id="ARBA00022679"/>
    </source>
</evidence>
<dbReference type="Proteomes" id="UP000663801">
    <property type="component" value="Unassembled WGS sequence"/>
</dbReference>
<dbReference type="GO" id="GO:0005524">
    <property type="term" value="F:ATP binding"/>
    <property type="evidence" value="ECO:0007669"/>
    <property type="project" value="UniProtKB-KW"/>
</dbReference>
<dbReference type="PANTHER" id="PTHR43523:SF2">
    <property type="entry name" value="GLUCOSE-1-PHOSPHATE ADENYLYLTRANSFERASE"/>
    <property type="match status" value="1"/>
</dbReference>
<dbReference type="SUPFAM" id="SSF53448">
    <property type="entry name" value="Nucleotide-diphospho-sugar transferases"/>
    <property type="match status" value="1"/>
</dbReference>
<dbReference type="CDD" id="cd02508">
    <property type="entry name" value="ADP_Glucose_PP"/>
    <property type="match status" value="1"/>
</dbReference>
<sequence>MSSSPRVLCIVLAGGQGSRLGPLTVGRAKPSLPVGGHYRLIDIALSNAAHSGLGHVWVLQQYEPHLLDEHLAGGRPWDLDRTRGGFRTLPPYQGQDQDGFAQGNASALLQNWPVIEALDPDVLVVCSADHLFRLDHRPVITEHLESGNEATIVTTTVPRAADAARALVVRSDGGRVTAVDNKPDEPAGREVGTEVFLYSPAALAEHLSALTAAGGELGDYGDRLIPSMVDGGRVGAVRHQGYWRDLGTPESYLDGQLDLLRDRPALRLDDEDWPMLTSMPIRSPARVRSGAELERAWLSPGADVAGSVVNSILGPGVRVEAGAHVQDSVLMHDVVIRAGARVERSVVAENASVGRDARVGSNTADEPVPVLIGARRRVAAGAVLEPGATLDPTSPRSALHAAR</sequence>
<keyword evidence="2" id="KW-0321">Glycogen metabolism</keyword>
<dbReference type="Gene3D" id="2.160.10.10">
    <property type="entry name" value="Hexapeptide repeat proteins"/>
    <property type="match status" value="1"/>
</dbReference>
<dbReference type="PROSITE" id="PS00808">
    <property type="entry name" value="ADP_GLC_PYROPHOSPH_1"/>
    <property type="match status" value="1"/>
</dbReference>